<gene>
    <name evidence="10" type="primary">bcr_3</name>
    <name evidence="10" type="ORF">D791_00798</name>
</gene>
<dbReference type="Proteomes" id="UP000019464">
    <property type="component" value="Unassembled WGS sequence"/>
</dbReference>
<dbReference type="FunFam" id="1.20.1720.10:FF:000005">
    <property type="entry name" value="Bcr/CflA family efflux transporter"/>
    <property type="match status" value="1"/>
</dbReference>
<keyword evidence="6 8" id="KW-1133">Transmembrane helix</keyword>
<dbReference type="RefSeq" id="WP_036507899.1">
    <property type="nucleotide sequence ID" value="NZ_AONB01000002.1"/>
</dbReference>
<name>W9UZ83_9GAMM</name>
<comment type="caution">
    <text evidence="8">Lacks conserved residue(s) required for the propagation of feature annotation.</text>
</comment>
<keyword evidence="11" id="KW-1185">Reference proteome</keyword>
<dbReference type="PROSITE" id="PS50850">
    <property type="entry name" value="MFS"/>
    <property type="match status" value="1"/>
</dbReference>
<dbReference type="Pfam" id="PF07690">
    <property type="entry name" value="MFS_1"/>
    <property type="match status" value="1"/>
</dbReference>
<keyword evidence="3 8" id="KW-0813">Transport</keyword>
<evidence type="ECO:0000256" key="3">
    <source>
        <dbReference type="ARBA" id="ARBA00022448"/>
    </source>
</evidence>
<sequence>MVTVSRPHRLIVLLAALVAFGPLSIDMYLPSLPLIADDLGAVQSEIQLTISSFLIGLFVGMLVYGPLSDKLGRRPLLLVGISLYLVASVACILASSAQWLIAFRFLQALGAASASVLARAIVRDLFPISEAARVLSLMHLVTMIATLIAPLVGGYLILLAGWRALFGVLFIFALVVLVFCIWKIPETHHGSSRGTSFSAVYKAYGNILLQPVAVGYILCMSLTFAGMFAFITASPFVYIDYFGVSPQAYAWLFSMNVGGIILLVSLNARYVGQWGTQRLLWLGASQAAVSGLVLFCATLFDIGGLTLIVLALFSFVSVTGVLGANCMASLLSRFPEQAGAAAGIAVATQFGIGALASGLVSGLHDGTPWVMGWVIGLLGCGSFLALLLTREKS</sequence>
<feature type="transmembrane region" description="Helical" evidence="8">
    <location>
        <begin position="164"/>
        <end position="182"/>
    </location>
</feature>
<evidence type="ECO:0000256" key="8">
    <source>
        <dbReference type="RuleBase" id="RU365088"/>
    </source>
</evidence>
<feature type="transmembrane region" description="Helical" evidence="8">
    <location>
        <begin position="203"/>
        <end position="228"/>
    </location>
</feature>
<keyword evidence="4" id="KW-1003">Cell membrane</keyword>
<reference evidence="10 11" key="2">
    <citation type="journal article" date="2015" name="Syst. Appl. Microbiol.">
        <title>Nitrincola nitratireducens sp. nov. isolated from a haloalkaline crater lake.</title>
        <authorList>
            <person name="Singh A."/>
            <person name="Vaidya B."/>
            <person name="Tanuku N.R."/>
            <person name="Pinnaka A.K."/>
        </authorList>
    </citation>
    <scope>NUCLEOTIDE SEQUENCE [LARGE SCALE GENOMIC DNA]</scope>
    <source>
        <strain evidence="10 11">AK23</strain>
    </source>
</reference>
<evidence type="ECO:0000256" key="1">
    <source>
        <dbReference type="ARBA" id="ARBA00004651"/>
    </source>
</evidence>
<evidence type="ECO:0000259" key="9">
    <source>
        <dbReference type="PROSITE" id="PS50850"/>
    </source>
</evidence>
<evidence type="ECO:0000256" key="2">
    <source>
        <dbReference type="ARBA" id="ARBA00006236"/>
    </source>
</evidence>
<dbReference type="GO" id="GO:0005886">
    <property type="term" value="C:plasma membrane"/>
    <property type="evidence" value="ECO:0007669"/>
    <property type="project" value="UniProtKB-SubCell"/>
</dbReference>
<evidence type="ECO:0000313" key="10">
    <source>
        <dbReference type="EMBL" id="EXJ12553.1"/>
    </source>
</evidence>
<dbReference type="InterPro" id="IPR036259">
    <property type="entry name" value="MFS_trans_sf"/>
</dbReference>
<dbReference type="EMBL" id="AONB01000002">
    <property type="protein sequence ID" value="EXJ12553.1"/>
    <property type="molecule type" value="Genomic_DNA"/>
</dbReference>
<dbReference type="InterPro" id="IPR004812">
    <property type="entry name" value="Efflux_drug-R_Bcr/CmlA"/>
</dbReference>
<dbReference type="Gene3D" id="1.20.1720.10">
    <property type="entry name" value="Multidrug resistance protein D"/>
    <property type="match status" value="1"/>
</dbReference>
<dbReference type="CDD" id="cd17320">
    <property type="entry name" value="MFS_MdfA_MDR_like"/>
    <property type="match status" value="1"/>
</dbReference>
<dbReference type="NCBIfam" id="TIGR00710">
    <property type="entry name" value="efflux_Bcr_CflA"/>
    <property type="match status" value="1"/>
</dbReference>
<keyword evidence="7 8" id="KW-0472">Membrane</keyword>
<feature type="transmembrane region" description="Helical" evidence="8">
    <location>
        <begin position="101"/>
        <end position="122"/>
    </location>
</feature>
<feature type="transmembrane region" description="Helical" evidence="8">
    <location>
        <begin position="340"/>
        <end position="363"/>
    </location>
</feature>
<comment type="similarity">
    <text evidence="2 8">Belongs to the major facilitator superfamily. Bcr/CmlA family.</text>
</comment>
<feature type="transmembrane region" description="Helical" evidence="8">
    <location>
        <begin position="279"/>
        <end position="300"/>
    </location>
</feature>
<dbReference type="GO" id="GO:1990961">
    <property type="term" value="P:xenobiotic detoxification by transmembrane export across the plasma membrane"/>
    <property type="evidence" value="ECO:0007669"/>
    <property type="project" value="InterPro"/>
</dbReference>
<feature type="transmembrane region" description="Helical" evidence="8">
    <location>
        <begin position="134"/>
        <end position="158"/>
    </location>
</feature>
<dbReference type="SUPFAM" id="SSF103473">
    <property type="entry name" value="MFS general substrate transporter"/>
    <property type="match status" value="1"/>
</dbReference>
<dbReference type="PANTHER" id="PTHR23502:SF132">
    <property type="entry name" value="POLYAMINE TRANSPORTER 2-RELATED"/>
    <property type="match status" value="1"/>
</dbReference>
<evidence type="ECO:0000256" key="4">
    <source>
        <dbReference type="ARBA" id="ARBA00022475"/>
    </source>
</evidence>
<feature type="transmembrane region" description="Helical" evidence="8">
    <location>
        <begin position="306"/>
        <end position="328"/>
    </location>
</feature>
<feature type="transmembrane region" description="Helical" evidence="8">
    <location>
        <begin position="248"/>
        <end position="267"/>
    </location>
</feature>
<evidence type="ECO:0000313" key="11">
    <source>
        <dbReference type="Proteomes" id="UP000019464"/>
    </source>
</evidence>
<evidence type="ECO:0000256" key="5">
    <source>
        <dbReference type="ARBA" id="ARBA00022692"/>
    </source>
</evidence>
<evidence type="ECO:0000256" key="7">
    <source>
        <dbReference type="ARBA" id="ARBA00023136"/>
    </source>
</evidence>
<feature type="transmembrane region" description="Helical" evidence="8">
    <location>
        <begin position="76"/>
        <end position="95"/>
    </location>
</feature>
<dbReference type="InterPro" id="IPR011701">
    <property type="entry name" value="MFS"/>
</dbReference>
<dbReference type="STRING" id="1229521.D791_00798"/>
<dbReference type="PATRIC" id="fig|1229521.3.peg.810"/>
<comment type="subcellular location">
    <subcellularLocation>
        <location evidence="8">Cell inner membrane</location>
        <topology evidence="8">Multi-pass membrane protein</topology>
    </subcellularLocation>
    <subcellularLocation>
        <location evidence="1">Cell membrane</location>
        <topology evidence="1">Multi-pass membrane protein</topology>
    </subcellularLocation>
</comment>
<dbReference type="PANTHER" id="PTHR23502">
    <property type="entry name" value="MAJOR FACILITATOR SUPERFAMILY"/>
    <property type="match status" value="1"/>
</dbReference>
<keyword evidence="5 8" id="KW-0812">Transmembrane</keyword>
<evidence type="ECO:0000256" key="6">
    <source>
        <dbReference type="ARBA" id="ARBA00022989"/>
    </source>
</evidence>
<feature type="transmembrane region" description="Helical" evidence="8">
    <location>
        <begin position="46"/>
        <end position="64"/>
    </location>
</feature>
<keyword evidence="8" id="KW-0997">Cell inner membrane</keyword>
<accession>W9UZ83</accession>
<dbReference type="GO" id="GO:0042910">
    <property type="term" value="F:xenobiotic transmembrane transporter activity"/>
    <property type="evidence" value="ECO:0007669"/>
    <property type="project" value="InterPro"/>
</dbReference>
<feature type="domain" description="Major facilitator superfamily (MFS) profile" evidence="9">
    <location>
        <begin position="10"/>
        <end position="393"/>
    </location>
</feature>
<proteinExistence type="inferred from homology"/>
<protein>
    <recommendedName>
        <fullName evidence="8">Bcr/CflA family efflux transporter</fullName>
    </recommendedName>
</protein>
<dbReference type="GO" id="GO:0015385">
    <property type="term" value="F:sodium:proton antiporter activity"/>
    <property type="evidence" value="ECO:0007669"/>
    <property type="project" value="TreeGrafter"/>
</dbReference>
<dbReference type="AlphaFoldDB" id="W9UZ83"/>
<organism evidence="10 11">
    <name type="scientific">Nitrincola nitratireducens</name>
    <dbReference type="NCBI Taxonomy" id="1229521"/>
    <lineage>
        <taxon>Bacteria</taxon>
        <taxon>Pseudomonadati</taxon>
        <taxon>Pseudomonadota</taxon>
        <taxon>Gammaproteobacteria</taxon>
        <taxon>Oceanospirillales</taxon>
        <taxon>Oceanospirillaceae</taxon>
        <taxon>Nitrincola</taxon>
    </lineage>
</organism>
<dbReference type="OrthoDB" id="9814303at2"/>
<dbReference type="InterPro" id="IPR020846">
    <property type="entry name" value="MFS_dom"/>
</dbReference>
<feature type="transmembrane region" description="Helical" evidence="8">
    <location>
        <begin position="369"/>
        <end position="388"/>
    </location>
</feature>
<dbReference type="NCBIfam" id="NF008314">
    <property type="entry name" value="PRK11102.1"/>
    <property type="match status" value="1"/>
</dbReference>
<reference evidence="11" key="1">
    <citation type="submission" date="2012-11" db="EMBL/GenBank/DDBJ databases">
        <authorList>
            <person name="Singh A."/>
            <person name="Pinnaka A.K."/>
            <person name="Vaidya B."/>
        </authorList>
    </citation>
    <scope>NUCLEOTIDE SEQUENCE [LARGE SCALE GENOMIC DNA]</scope>
    <source>
        <strain evidence="11">AK23</strain>
    </source>
</reference>
<comment type="caution">
    <text evidence="10">The sequence shown here is derived from an EMBL/GenBank/DDBJ whole genome shotgun (WGS) entry which is preliminary data.</text>
</comment>